<accession>A0AAV4Q6A1</accession>
<keyword evidence="2" id="KW-1185">Reference proteome</keyword>
<reference evidence="1 2" key="1">
    <citation type="submission" date="2021-06" db="EMBL/GenBank/DDBJ databases">
        <title>Caerostris darwini draft genome.</title>
        <authorList>
            <person name="Kono N."/>
            <person name="Arakawa K."/>
        </authorList>
    </citation>
    <scope>NUCLEOTIDE SEQUENCE [LARGE SCALE GENOMIC DNA]</scope>
</reference>
<gene>
    <name evidence="1" type="ORF">CDAR_468511</name>
</gene>
<evidence type="ECO:0000313" key="1">
    <source>
        <dbReference type="EMBL" id="GIY03921.1"/>
    </source>
</evidence>
<dbReference type="AlphaFoldDB" id="A0AAV4Q6A1"/>
<protein>
    <submittedName>
        <fullName evidence="1">Uncharacterized protein</fullName>
    </submittedName>
</protein>
<name>A0AAV4Q6A1_9ARAC</name>
<organism evidence="1 2">
    <name type="scientific">Caerostris darwini</name>
    <dbReference type="NCBI Taxonomy" id="1538125"/>
    <lineage>
        <taxon>Eukaryota</taxon>
        <taxon>Metazoa</taxon>
        <taxon>Ecdysozoa</taxon>
        <taxon>Arthropoda</taxon>
        <taxon>Chelicerata</taxon>
        <taxon>Arachnida</taxon>
        <taxon>Araneae</taxon>
        <taxon>Araneomorphae</taxon>
        <taxon>Entelegynae</taxon>
        <taxon>Araneoidea</taxon>
        <taxon>Araneidae</taxon>
        <taxon>Caerostris</taxon>
    </lineage>
</organism>
<dbReference type="Proteomes" id="UP001054837">
    <property type="component" value="Unassembled WGS sequence"/>
</dbReference>
<sequence>MADGALLLDAAFPEAPPPRDAKWLKVSLRQPMNAPVECDVSCHFSPMKRRMARSAHFIGSVQCCWSFGRMWILKQDCLRILSEITDIVTKAVLKIMLAITYIDSF</sequence>
<dbReference type="EMBL" id="BPLQ01003864">
    <property type="protein sequence ID" value="GIY03921.1"/>
    <property type="molecule type" value="Genomic_DNA"/>
</dbReference>
<evidence type="ECO:0000313" key="2">
    <source>
        <dbReference type="Proteomes" id="UP001054837"/>
    </source>
</evidence>
<comment type="caution">
    <text evidence="1">The sequence shown here is derived from an EMBL/GenBank/DDBJ whole genome shotgun (WGS) entry which is preliminary data.</text>
</comment>
<proteinExistence type="predicted"/>